<name>A0A9D1REF3_9FIRM</name>
<dbReference type="Pfam" id="PF00535">
    <property type="entry name" value="Glycos_transf_2"/>
    <property type="match status" value="1"/>
</dbReference>
<proteinExistence type="predicted"/>
<dbReference type="SUPFAM" id="SSF48452">
    <property type="entry name" value="TPR-like"/>
    <property type="match status" value="1"/>
</dbReference>
<accession>A0A9D1REF3</accession>
<feature type="repeat" description="TPR" evidence="1">
    <location>
        <begin position="263"/>
        <end position="296"/>
    </location>
</feature>
<evidence type="ECO:0000259" key="2">
    <source>
        <dbReference type="Pfam" id="PF00535"/>
    </source>
</evidence>
<gene>
    <name evidence="3" type="ORF">IAA48_05485</name>
</gene>
<protein>
    <submittedName>
        <fullName evidence="3">Glycosyltransferase family 2 protein</fullName>
    </submittedName>
</protein>
<dbReference type="PANTHER" id="PTHR43630">
    <property type="entry name" value="POLY-BETA-1,6-N-ACETYL-D-GLUCOSAMINE SYNTHASE"/>
    <property type="match status" value="1"/>
</dbReference>
<evidence type="ECO:0000313" key="4">
    <source>
        <dbReference type="Proteomes" id="UP000824205"/>
    </source>
</evidence>
<evidence type="ECO:0000256" key="1">
    <source>
        <dbReference type="PROSITE-ProRule" id="PRU00339"/>
    </source>
</evidence>
<feature type="domain" description="Glycosyltransferase 2-like" evidence="2">
    <location>
        <begin position="5"/>
        <end position="101"/>
    </location>
</feature>
<organism evidence="3 4">
    <name type="scientific">Candidatus Eubacterium faecipullorum</name>
    <dbReference type="NCBI Taxonomy" id="2838571"/>
    <lineage>
        <taxon>Bacteria</taxon>
        <taxon>Bacillati</taxon>
        <taxon>Bacillota</taxon>
        <taxon>Clostridia</taxon>
        <taxon>Eubacteriales</taxon>
        <taxon>Eubacteriaceae</taxon>
        <taxon>Eubacterium</taxon>
    </lineage>
</organism>
<sequence length="360" mass="40766">MQTVSLCMIVKNEEKTLPRCLESVKGVFDEIVIADTGSTDGTVKAAEKYTDKVCFFKWCNDFSAARNFAFSKASCDYIMWLDADDVILPGDREKLLALKDSLTGREDVVMMPYHTALDKNGMPAYSFYRERIMRRACGFKWRGRVHEAVEYGGNVIYSDAAVTHKSVKKQYSERNLNIYLTQEKLGEPFTPRDQFYFGRELYYHNHFELAACVLGGFLDGGGGWSENNIEACRILSQCLRKTKGDAQALGALFRSFLYDAPRAEVCCDIGNIFLEQGSYQTAAYWYLRALDAEPREKGGGFTDHKAYGFLPAIQLAVCYDRLGDTETAARYNELAGSYDPGSDAYLHNKQYFDSLLRNKN</sequence>
<dbReference type="PROSITE" id="PS50005">
    <property type="entry name" value="TPR"/>
    <property type="match status" value="1"/>
</dbReference>
<comment type="caution">
    <text evidence="3">The sequence shown here is derived from an EMBL/GenBank/DDBJ whole genome shotgun (WGS) entry which is preliminary data.</text>
</comment>
<dbReference type="InterPro" id="IPR019734">
    <property type="entry name" value="TPR_rpt"/>
</dbReference>
<dbReference type="AlphaFoldDB" id="A0A9D1REF3"/>
<reference evidence="3" key="1">
    <citation type="journal article" date="2021" name="PeerJ">
        <title>Extensive microbial diversity within the chicken gut microbiome revealed by metagenomics and culture.</title>
        <authorList>
            <person name="Gilroy R."/>
            <person name="Ravi A."/>
            <person name="Getino M."/>
            <person name="Pursley I."/>
            <person name="Horton D.L."/>
            <person name="Alikhan N.F."/>
            <person name="Baker D."/>
            <person name="Gharbi K."/>
            <person name="Hall N."/>
            <person name="Watson M."/>
            <person name="Adriaenssens E.M."/>
            <person name="Foster-Nyarko E."/>
            <person name="Jarju S."/>
            <person name="Secka A."/>
            <person name="Antonio M."/>
            <person name="Oren A."/>
            <person name="Chaudhuri R.R."/>
            <person name="La Ragione R."/>
            <person name="Hildebrand F."/>
            <person name="Pallen M.J."/>
        </authorList>
    </citation>
    <scope>NUCLEOTIDE SEQUENCE</scope>
    <source>
        <strain evidence="3">421</strain>
    </source>
</reference>
<dbReference type="PANTHER" id="PTHR43630:SF2">
    <property type="entry name" value="GLYCOSYLTRANSFERASE"/>
    <property type="match status" value="1"/>
</dbReference>
<dbReference type="InterPro" id="IPR029044">
    <property type="entry name" value="Nucleotide-diphossugar_trans"/>
</dbReference>
<evidence type="ECO:0000313" key="3">
    <source>
        <dbReference type="EMBL" id="HIW85930.1"/>
    </source>
</evidence>
<dbReference type="InterPro" id="IPR001173">
    <property type="entry name" value="Glyco_trans_2-like"/>
</dbReference>
<dbReference type="InterPro" id="IPR011990">
    <property type="entry name" value="TPR-like_helical_dom_sf"/>
</dbReference>
<dbReference type="Gene3D" id="3.90.550.10">
    <property type="entry name" value="Spore Coat Polysaccharide Biosynthesis Protein SpsA, Chain A"/>
    <property type="match status" value="1"/>
</dbReference>
<dbReference type="CDD" id="cd02511">
    <property type="entry name" value="Beta4Glucosyltransferase"/>
    <property type="match status" value="1"/>
</dbReference>
<dbReference type="Proteomes" id="UP000824205">
    <property type="component" value="Unassembled WGS sequence"/>
</dbReference>
<dbReference type="EMBL" id="DXGE01000024">
    <property type="protein sequence ID" value="HIW85930.1"/>
    <property type="molecule type" value="Genomic_DNA"/>
</dbReference>
<dbReference type="Gene3D" id="1.25.40.10">
    <property type="entry name" value="Tetratricopeptide repeat domain"/>
    <property type="match status" value="1"/>
</dbReference>
<reference evidence="3" key="2">
    <citation type="submission" date="2021-04" db="EMBL/GenBank/DDBJ databases">
        <authorList>
            <person name="Gilroy R."/>
        </authorList>
    </citation>
    <scope>NUCLEOTIDE SEQUENCE</scope>
    <source>
        <strain evidence="3">421</strain>
    </source>
</reference>
<keyword evidence="1" id="KW-0802">TPR repeat</keyword>
<dbReference type="SUPFAM" id="SSF53448">
    <property type="entry name" value="Nucleotide-diphospho-sugar transferases"/>
    <property type="match status" value="1"/>
</dbReference>